<reference evidence="2" key="1">
    <citation type="submission" date="2015-11" db="EMBL/GenBank/DDBJ databases">
        <title>De novo transcriptome assembly of four potential Pierce s Disease insect vectors from Arizona vineyards.</title>
        <authorList>
            <person name="Tassone E.E."/>
        </authorList>
    </citation>
    <scope>NUCLEOTIDE SEQUENCE</scope>
</reference>
<evidence type="ECO:0000256" key="1">
    <source>
        <dbReference type="SAM" id="MobiDB-lite"/>
    </source>
</evidence>
<dbReference type="AlphaFoldDB" id="A0A1B6IS71"/>
<feature type="region of interest" description="Disordered" evidence="1">
    <location>
        <begin position="117"/>
        <end position="138"/>
    </location>
</feature>
<accession>A0A1B6IS71</accession>
<name>A0A1B6IS71_9HEMI</name>
<feature type="compositionally biased region" description="Polar residues" evidence="1">
    <location>
        <begin position="125"/>
        <end position="138"/>
    </location>
</feature>
<organism evidence="2">
    <name type="scientific">Homalodisca liturata</name>
    <dbReference type="NCBI Taxonomy" id="320908"/>
    <lineage>
        <taxon>Eukaryota</taxon>
        <taxon>Metazoa</taxon>
        <taxon>Ecdysozoa</taxon>
        <taxon>Arthropoda</taxon>
        <taxon>Hexapoda</taxon>
        <taxon>Insecta</taxon>
        <taxon>Pterygota</taxon>
        <taxon>Neoptera</taxon>
        <taxon>Paraneoptera</taxon>
        <taxon>Hemiptera</taxon>
        <taxon>Auchenorrhyncha</taxon>
        <taxon>Membracoidea</taxon>
        <taxon>Cicadellidae</taxon>
        <taxon>Cicadellinae</taxon>
        <taxon>Proconiini</taxon>
        <taxon>Homalodisca</taxon>
    </lineage>
</organism>
<dbReference type="EMBL" id="GECU01017973">
    <property type="protein sequence ID" value="JAS89733.1"/>
    <property type="molecule type" value="Transcribed_RNA"/>
</dbReference>
<sequence>IHKHLSSLKERNGSTEDVICKNNDEELNDENQKDVTTNSMDTLMNRLTLSINEQKKTKEVVDLIEAQVSLLQSDKMTKLQQINSLEAELEVHIDKLMNYKEEHKKLEQSLLSLEKSAKEESLNKTDSTTMDNQINCDD</sequence>
<feature type="non-terminal residue" evidence="2">
    <location>
        <position position="138"/>
    </location>
</feature>
<evidence type="ECO:0000313" key="2">
    <source>
        <dbReference type="EMBL" id="JAS89733.1"/>
    </source>
</evidence>
<feature type="non-terminal residue" evidence="2">
    <location>
        <position position="1"/>
    </location>
</feature>
<proteinExistence type="predicted"/>
<protein>
    <submittedName>
        <fullName evidence="2">Uncharacterized protein</fullName>
    </submittedName>
</protein>
<gene>
    <name evidence="2" type="ORF">g.15739</name>
</gene>